<protein>
    <submittedName>
        <fullName evidence="1">Uncharacterized protein</fullName>
    </submittedName>
</protein>
<dbReference type="EMBL" id="OZ034820">
    <property type="protein sequence ID" value="CAL1399537.1"/>
    <property type="molecule type" value="Genomic_DNA"/>
</dbReference>
<sequence>MAVGRRRQELRFSRAVKRVLSSKLGFDFRCMRAGWGEEKMHRARIHRRSVSRRGWELQSRFGLGIWIMAYVMILVKDVNRGMRCDWSGSKVEGKLGRWWWREGFGVGCAGRAVDLKAKNSLMGLLNFDST</sequence>
<evidence type="ECO:0000313" key="2">
    <source>
        <dbReference type="Proteomes" id="UP001497516"/>
    </source>
</evidence>
<organism evidence="1 2">
    <name type="scientific">Linum trigynum</name>
    <dbReference type="NCBI Taxonomy" id="586398"/>
    <lineage>
        <taxon>Eukaryota</taxon>
        <taxon>Viridiplantae</taxon>
        <taxon>Streptophyta</taxon>
        <taxon>Embryophyta</taxon>
        <taxon>Tracheophyta</taxon>
        <taxon>Spermatophyta</taxon>
        <taxon>Magnoliopsida</taxon>
        <taxon>eudicotyledons</taxon>
        <taxon>Gunneridae</taxon>
        <taxon>Pentapetalae</taxon>
        <taxon>rosids</taxon>
        <taxon>fabids</taxon>
        <taxon>Malpighiales</taxon>
        <taxon>Linaceae</taxon>
        <taxon>Linum</taxon>
    </lineage>
</organism>
<gene>
    <name evidence="1" type="ORF">LTRI10_LOCUS39716</name>
</gene>
<keyword evidence="2" id="KW-1185">Reference proteome</keyword>
<dbReference type="AlphaFoldDB" id="A0AAV2FNL7"/>
<accession>A0AAV2FNL7</accession>
<proteinExistence type="predicted"/>
<evidence type="ECO:0000313" key="1">
    <source>
        <dbReference type="EMBL" id="CAL1399537.1"/>
    </source>
</evidence>
<dbReference type="Proteomes" id="UP001497516">
    <property type="component" value="Chromosome 7"/>
</dbReference>
<name>A0AAV2FNL7_9ROSI</name>
<reference evidence="1 2" key="1">
    <citation type="submission" date="2024-04" db="EMBL/GenBank/DDBJ databases">
        <authorList>
            <person name="Fracassetti M."/>
        </authorList>
    </citation>
    <scope>NUCLEOTIDE SEQUENCE [LARGE SCALE GENOMIC DNA]</scope>
</reference>